<comment type="subcellular location">
    <subcellularLocation>
        <location evidence="1">Cell membrane</location>
        <topology evidence="1">Multi-pass membrane protein</topology>
    </subcellularLocation>
</comment>
<keyword evidence="11" id="KW-1185">Reference proteome</keyword>
<evidence type="ECO:0000256" key="2">
    <source>
        <dbReference type="ARBA" id="ARBA00022692"/>
    </source>
</evidence>
<feature type="transmembrane region" description="Helical" evidence="7">
    <location>
        <begin position="178"/>
        <end position="199"/>
    </location>
</feature>
<feature type="domain" description="ABC transporter" evidence="8">
    <location>
        <begin position="350"/>
        <end position="589"/>
    </location>
</feature>
<dbReference type="RefSeq" id="WP_265616577.1">
    <property type="nucleotide sequence ID" value="NZ_JAPFRD010000005.1"/>
</dbReference>
<evidence type="ECO:0000259" key="8">
    <source>
        <dbReference type="PROSITE" id="PS50893"/>
    </source>
</evidence>
<keyword evidence="5 7" id="KW-1133">Transmembrane helix</keyword>
<dbReference type="EMBL" id="JAPFRD010000005">
    <property type="protein sequence ID" value="MCW8107890.1"/>
    <property type="molecule type" value="Genomic_DNA"/>
</dbReference>
<dbReference type="InterPro" id="IPR017871">
    <property type="entry name" value="ABC_transporter-like_CS"/>
</dbReference>
<dbReference type="PROSITE" id="PS00211">
    <property type="entry name" value="ABC_TRANSPORTER_1"/>
    <property type="match status" value="1"/>
</dbReference>
<dbReference type="InterPro" id="IPR003593">
    <property type="entry name" value="AAA+_ATPase"/>
</dbReference>
<evidence type="ECO:0000256" key="5">
    <source>
        <dbReference type="ARBA" id="ARBA00022989"/>
    </source>
</evidence>
<evidence type="ECO:0000256" key="1">
    <source>
        <dbReference type="ARBA" id="ARBA00004651"/>
    </source>
</evidence>
<feature type="transmembrane region" description="Helical" evidence="7">
    <location>
        <begin position="295"/>
        <end position="316"/>
    </location>
</feature>
<dbReference type="Gene3D" id="1.20.1560.10">
    <property type="entry name" value="ABC transporter type 1, transmembrane domain"/>
    <property type="match status" value="1"/>
</dbReference>
<feature type="transmembrane region" description="Helical" evidence="7">
    <location>
        <begin position="147"/>
        <end position="172"/>
    </location>
</feature>
<dbReference type="PROSITE" id="PS50893">
    <property type="entry name" value="ABC_TRANSPORTER_2"/>
    <property type="match status" value="1"/>
</dbReference>
<feature type="transmembrane region" description="Helical" evidence="7">
    <location>
        <begin position="66"/>
        <end position="87"/>
    </location>
</feature>
<feature type="transmembrane region" description="Helical" evidence="7">
    <location>
        <begin position="33"/>
        <end position="54"/>
    </location>
</feature>
<evidence type="ECO:0000256" key="4">
    <source>
        <dbReference type="ARBA" id="ARBA00022840"/>
    </source>
</evidence>
<reference evidence="10" key="1">
    <citation type="submission" date="2022-11" db="EMBL/GenBank/DDBJ databases">
        <title>Alteromonas sp. nov., isolated from sea water of the Qingdao.</title>
        <authorList>
            <person name="Wang Q."/>
        </authorList>
    </citation>
    <scope>NUCLEOTIDE SEQUENCE</scope>
    <source>
        <strain evidence="10">ASW11-7</strain>
    </source>
</reference>
<gene>
    <name evidence="10" type="ORF">OPS25_05180</name>
</gene>
<dbReference type="SUPFAM" id="SSF90123">
    <property type="entry name" value="ABC transporter transmembrane region"/>
    <property type="match status" value="1"/>
</dbReference>
<feature type="transmembrane region" description="Helical" evidence="7">
    <location>
        <begin position="260"/>
        <end position="283"/>
    </location>
</feature>
<keyword evidence="4 10" id="KW-0067">ATP-binding</keyword>
<dbReference type="InterPro" id="IPR036640">
    <property type="entry name" value="ABC1_TM_sf"/>
</dbReference>
<dbReference type="InterPro" id="IPR011527">
    <property type="entry name" value="ABC1_TM_dom"/>
</dbReference>
<dbReference type="InterPro" id="IPR027417">
    <property type="entry name" value="P-loop_NTPase"/>
</dbReference>
<dbReference type="CDD" id="cd18582">
    <property type="entry name" value="ABC_6TM_ATM1_ABCB7"/>
    <property type="match status" value="1"/>
</dbReference>
<evidence type="ECO:0000256" key="3">
    <source>
        <dbReference type="ARBA" id="ARBA00022741"/>
    </source>
</evidence>
<evidence type="ECO:0000259" key="9">
    <source>
        <dbReference type="PROSITE" id="PS50929"/>
    </source>
</evidence>
<name>A0ABT3P541_9ALTE</name>
<evidence type="ECO:0000313" key="11">
    <source>
        <dbReference type="Proteomes" id="UP001142810"/>
    </source>
</evidence>
<dbReference type="SUPFAM" id="SSF52540">
    <property type="entry name" value="P-loop containing nucleoside triphosphate hydrolases"/>
    <property type="match status" value="1"/>
</dbReference>
<dbReference type="Pfam" id="PF00005">
    <property type="entry name" value="ABC_tran"/>
    <property type="match status" value="1"/>
</dbReference>
<dbReference type="InterPro" id="IPR003439">
    <property type="entry name" value="ABC_transporter-like_ATP-bd"/>
</dbReference>
<dbReference type="Pfam" id="PF00664">
    <property type="entry name" value="ABC_membrane"/>
    <property type="match status" value="1"/>
</dbReference>
<feature type="domain" description="ABC transmembrane type-1" evidence="9">
    <location>
        <begin position="35"/>
        <end position="321"/>
    </location>
</feature>
<dbReference type="InterPro" id="IPR039421">
    <property type="entry name" value="Type_1_exporter"/>
</dbReference>
<dbReference type="Gene3D" id="3.40.50.300">
    <property type="entry name" value="P-loop containing nucleotide triphosphate hydrolases"/>
    <property type="match status" value="1"/>
</dbReference>
<dbReference type="Proteomes" id="UP001142810">
    <property type="component" value="Unassembled WGS sequence"/>
</dbReference>
<accession>A0ABT3P541</accession>
<evidence type="ECO:0000313" key="10">
    <source>
        <dbReference type="EMBL" id="MCW8107890.1"/>
    </source>
</evidence>
<keyword evidence="2 7" id="KW-0812">Transmembrane</keyword>
<organism evidence="10 11">
    <name type="scientific">Alteromonas aquimaris</name>
    <dbReference type="NCBI Taxonomy" id="2998417"/>
    <lineage>
        <taxon>Bacteria</taxon>
        <taxon>Pseudomonadati</taxon>
        <taxon>Pseudomonadota</taxon>
        <taxon>Gammaproteobacteria</taxon>
        <taxon>Alteromonadales</taxon>
        <taxon>Alteromonadaceae</taxon>
        <taxon>Alteromonas/Salinimonas group</taxon>
        <taxon>Alteromonas</taxon>
    </lineage>
</organism>
<keyword evidence="3" id="KW-0547">Nucleotide-binding</keyword>
<dbReference type="GO" id="GO:0005524">
    <property type="term" value="F:ATP binding"/>
    <property type="evidence" value="ECO:0007669"/>
    <property type="project" value="UniProtKB-KW"/>
</dbReference>
<dbReference type="PANTHER" id="PTHR24221">
    <property type="entry name" value="ATP-BINDING CASSETTE SUB-FAMILY B"/>
    <property type="match status" value="1"/>
</dbReference>
<protein>
    <submittedName>
        <fullName evidence="10">ABC transporter ATP-binding protein/permease</fullName>
    </submittedName>
</protein>
<proteinExistence type="predicted"/>
<comment type="caution">
    <text evidence="10">The sequence shown here is derived from an EMBL/GenBank/DDBJ whole genome shotgun (WGS) entry which is preliminary data.</text>
</comment>
<dbReference type="PROSITE" id="PS50929">
    <property type="entry name" value="ABC_TM1F"/>
    <property type="match status" value="1"/>
</dbReference>
<evidence type="ECO:0000256" key="7">
    <source>
        <dbReference type="SAM" id="Phobius"/>
    </source>
</evidence>
<sequence length="596" mass="66454">MRSSRFPTSPNTPIRWQVFPMLLPYLLEFKGRIGLALVCLIGAKIATIGLPYILKFTVDSLNAPSAAEIAIAVVAALVVAYGALRLLNVLLSEIRDTLFGRVTERAMRRLGLAVFRHLHALDLHYHLNRQTGGLARDIERGSSGVSFLMRFLVFNIVPTFIEIFIVAGLLLSQYGANYAVVILLSVLIYVAFSIVATNWRTHFVNEMNQADSASNSRAIDSLLNYETVKYFNNEAYECAHYDSSLAHWETARRKNRLSLFALNGGQALIIAVAMTAMLAMAAFDVAAQKMTIGDFVLINAFTMQIFTPLNFLGFVYREIRGAIANINNLFTILEKRSSIEDRPHAPALSIQNRKLTFSQVSFGYDEKRLILQNVSFSIEPGQKVAVVGESGAGKSTLVKLLFRFYDVSNGTIFVDNTDIRDVSQQSLREAFGVVPQDTVLFNDSIWENVKYGNPTACDEEIWHAIRQAQLLSFVESLPEKENTKVGERGLKVSGGEKQRIAIARVLLKNPPFLLFDEATSSLDTHSEKRVMEAINQVAQNASTLIIAHRLSTIVDADRIIVLHQGEIVEQGTHSQLLINNGRYAKLWQAQLKETSH</sequence>
<dbReference type="PANTHER" id="PTHR24221:SF632">
    <property type="entry name" value="ATP-DEPENDENT LIPID A-CORE FLIPPASE"/>
    <property type="match status" value="1"/>
</dbReference>
<evidence type="ECO:0000256" key="6">
    <source>
        <dbReference type="ARBA" id="ARBA00023136"/>
    </source>
</evidence>
<dbReference type="SMART" id="SM00382">
    <property type="entry name" value="AAA"/>
    <property type="match status" value="1"/>
</dbReference>
<keyword evidence="6 7" id="KW-0472">Membrane</keyword>